<evidence type="ECO:0000313" key="2">
    <source>
        <dbReference type="EMBL" id="TDG80333.1"/>
    </source>
</evidence>
<organism evidence="2 3">
    <name type="scientific">Lentilactobacillus buchneri DSM 20057</name>
    <dbReference type="NCBI Taxonomy" id="1423728"/>
    <lineage>
        <taxon>Bacteria</taxon>
        <taxon>Bacillati</taxon>
        <taxon>Bacillota</taxon>
        <taxon>Bacilli</taxon>
        <taxon>Lactobacillales</taxon>
        <taxon>Lactobacillaceae</taxon>
        <taxon>Lentilactobacillus</taxon>
    </lineage>
</organism>
<dbReference type="GeneID" id="72460647"/>
<accession>A0A4R5NSW8</accession>
<evidence type="ECO:0000256" key="1">
    <source>
        <dbReference type="SAM" id="MobiDB-lite"/>
    </source>
</evidence>
<dbReference type="AlphaFoldDB" id="A0A4R5NSW8"/>
<protein>
    <recommendedName>
        <fullName evidence="4">D-alanyl-D-alanine carboxypeptidase</fullName>
    </recommendedName>
</protein>
<reference evidence="2 3" key="1">
    <citation type="journal article" date="2019" name="Appl. Microbiol. Biotechnol.">
        <title>Uncovering carbohydrate metabolism through a genotype-phenotype association study of 56 lactic acid bacteria genomes.</title>
        <authorList>
            <person name="Buron-Moles G."/>
            <person name="Chailyan A."/>
            <person name="Dolejs I."/>
            <person name="Forster J."/>
            <person name="Miks M.H."/>
        </authorList>
    </citation>
    <scope>NUCLEOTIDE SEQUENCE [LARGE SCALE GENOMIC DNA]</scope>
    <source>
        <strain evidence="2 3">ATCC 4005</strain>
    </source>
</reference>
<gene>
    <name evidence="2" type="ORF">C5L32_000859</name>
</gene>
<sequence length="277" mass="30877">MTKSIHSKMTYVGLLAASMGIGMFVSPNGSNAQAASHIKIVSSKTMDDAQPYNITHGYLYSSPKLKVRLHNGKNYVHTTFYTNKATTVKKSYGVKSVYYYVFNKSKTVYGWTWHGNLVKAKTYDQEKSDISAMIGIINTMNPISRGEYLEKLNDVDVRTAYNDPSSSSDISSIVYQIGNDLKDDPGYETIGDETLNDYQTLGKFYDLFKSRFSTFDREKLDSLYDNYQTALNKSLADDGSSDDDDQYDGGLELSEEATSAASSFGDTLSEDIAKLQE</sequence>
<dbReference type="EMBL" id="PUFP01000017">
    <property type="protein sequence ID" value="TDG80333.1"/>
    <property type="molecule type" value="Genomic_DNA"/>
</dbReference>
<evidence type="ECO:0008006" key="4">
    <source>
        <dbReference type="Google" id="ProtNLM"/>
    </source>
</evidence>
<comment type="caution">
    <text evidence="2">The sequence shown here is derived from an EMBL/GenBank/DDBJ whole genome shotgun (WGS) entry which is preliminary data.</text>
</comment>
<dbReference type="Proteomes" id="UP000295181">
    <property type="component" value="Unassembled WGS sequence"/>
</dbReference>
<proteinExistence type="predicted"/>
<dbReference type="RefSeq" id="WP_013728721.1">
    <property type="nucleotide sequence ID" value="NZ_AZDM01000019.1"/>
</dbReference>
<feature type="region of interest" description="Disordered" evidence="1">
    <location>
        <begin position="234"/>
        <end position="277"/>
    </location>
</feature>
<evidence type="ECO:0000313" key="3">
    <source>
        <dbReference type="Proteomes" id="UP000295181"/>
    </source>
</evidence>
<feature type="compositionally biased region" description="Low complexity" evidence="1">
    <location>
        <begin position="248"/>
        <end position="263"/>
    </location>
</feature>
<name>A0A4R5NSW8_LENBU</name>